<dbReference type="Pfam" id="PF00149">
    <property type="entry name" value="Metallophos"/>
    <property type="match status" value="1"/>
</dbReference>
<proteinExistence type="predicted"/>
<dbReference type="InterPro" id="IPR029052">
    <property type="entry name" value="Metallo-depent_PP-like"/>
</dbReference>
<dbReference type="InterPro" id="IPR051158">
    <property type="entry name" value="Metallophosphoesterase_sf"/>
</dbReference>
<dbReference type="RefSeq" id="WP_249280591.1">
    <property type="nucleotide sequence ID" value="NZ_JACRSS010000004.1"/>
</dbReference>
<evidence type="ECO:0000256" key="2">
    <source>
        <dbReference type="ARBA" id="ARBA00022801"/>
    </source>
</evidence>
<keyword evidence="3" id="KW-1133">Transmembrane helix</keyword>
<dbReference type="GO" id="GO:0009245">
    <property type="term" value="P:lipid A biosynthetic process"/>
    <property type="evidence" value="ECO:0007669"/>
    <property type="project" value="TreeGrafter"/>
</dbReference>
<dbReference type="GO" id="GO:0046872">
    <property type="term" value="F:metal ion binding"/>
    <property type="evidence" value="ECO:0007669"/>
    <property type="project" value="UniProtKB-KW"/>
</dbReference>
<dbReference type="PANTHER" id="PTHR31302:SF31">
    <property type="entry name" value="PHOSPHODIESTERASE YAEI"/>
    <property type="match status" value="1"/>
</dbReference>
<name>A0A926DJK3_9FIRM</name>
<evidence type="ECO:0000313" key="6">
    <source>
        <dbReference type="Proteomes" id="UP000617951"/>
    </source>
</evidence>
<dbReference type="Proteomes" id="UP000617951">
    <property type="component" value="Unassembled WGS sequence"/>
</dbReference>
<reference evidence="5" key="1">
    <citation type="submission" date="2020-08" db="EMBL/GenBank/DDBJ databases">
        <title>Genome public.</title>
        <authorList>
            <person name="Liu C."/>
            <person name="Sun Q."/>
        </authorList>
    </citation>
    <scope>NUCLEOTIDE SEQUENCE</scope>
    <source>
        <strain evidence="5">NSJ-63</strain>
    </source>
</reference>
<dbReference type="SUPFAM" id="SSF56300">
    <property type="entry name" value="Metallo-dependent phosphatases"/>
    <property type="match status" value="1"/>
</dbReference>
<keyword evidence="2" id="KW-0378">Hydrolase</keyword>
<dbReference type="Gene3D" id="3.60.21.10">
    <property type="match status" value="1"/>
</dbReference>
<evidence type="ECO:0000259" key="4">
    <source>
        <dbReference type="Pfam" id="PF00149"/>
    </source>
</evidence>
<dbReference type="GO" id="GO:0016020">
    <property type="term" value="C:membrane"/>
    <property type="evidence" value="ECO:0007669"/>
    <property type="project" value="GOC"/>
</dbReference>
<keyword evidence="3" id="KW-0812">Transmembrane</keyword>
<gene>
    <name evidence="5" type="ORF">H8693_08375</name>
</gene>
<organism evidence="5 6">
    <name type="scientific">Guopingia tenuis</name>
    <dbReference type="NCBI Taxonomy" id="2763656"/>
    <lineage>
        <taxon>Bacteria</taxon>
        <taxon>Bacillati</taxon>
        <taxon>Bacillota</taxon>
        <taxon>Clostridia</taxon>
        <taxon>Christensenellales</taxon>
        <taxon>Christensenellaceae</taxon>
        <taxon>Guopingia</taxon>
    </lineage>
</organism>
<dbReference type="EMBL" id="JACRSS010000004">
    <property type="protein sequence ID" value="MBC8538947.1"/>
    <property type="molecule type" value="Genomic_DNA"/>
</dbReference>
<evidence type="ECO:0000256" key="1">
    <source>
        <dbReference type="ARBA" id="ARBA00022723"/>
    </source>
</evidence>
<evidence type="ECO:0000313" key="5">
    <source>
        <dbReference type="EMBL" id="MBC8538947.1"/>
    </source>
</evidence>
<keyword evidence="6" id="KW-1185">Reference proteome</keyword>
<accession>A0A926DJK3</accession>
<dbReference type="PANTHER" id="PTHR31302">
    <property type="entry name" value="TRANSMEMBRANE PROTEIN WITH METALLOPHOSPHOESTERASE DOMAIN-RELATED"/>
    <property type="match status" value="1"/>
</dbReference>
<comment type="caution">
    <text evidence="5">The sequence shown here is derived from an EMBL/GenBank/DDBJ whole genome shotgun (WGS) entry which is preliminary data.</text>
</comment>
<protein>
    <submittedName>
        <fullName evidence="5">Metallophosphoesterase</fullName>
    </submittedName>
</protein>
<sequence>MPVWGWICLGLLGGGLLVLFCWWQNKGLTKTWICLDFSRVETPFRLIHLSDLHARSFGRGNARLLAMIREEAPDGIVITGDLVGRFSRRTDPMFSLLEKLCRIAPIYYVSGNHEYGRRDREEIFARAAQAGAVVLRHAMRRDTIGGQELWILGLDEMGYHRKSRRLLEEFSQKEGFKLLLSHFTERFAGEYREYDIDLILTGHAHGGQFILPWIGGVYSPGQGLFPKYYRGVYREQGSVLVVSRGMGNSRFPLRLFNRPEVVVIDIIPKRAEEK</sequence>
<dbReference type="InterPro" id="IPR004843">
    <property type="entry name" value="Calcineurin-like_PHP"/>
</dbReference>
<keyword evidence="3" id="KW-0472">Membrane</keyword>
<dbReference type="GO" id="GO:0008758">
    <property type="term" value="F:UDP-2,3-diacylglucosamine hydrolase activity"/>
    <property type="evidence" value="ECO:0007669"/>
    <property type="project" value="TreeGrafter"/>
</dbReference>
<dbReference type="AlphaFoldDB" id="A0A926DJK3"/>
<evidence type="ECO:0000256" key="3">
    <source>
        <dbReference type="SAM" id="Phobius"/>
    </source>
</evidence>
<feature type="transmembrane region" description="Helical" evidence="3">
    <location>
        <begin position="6"/>
        <end position="23"/>
    </location>
</feature>
<keyword evidence="1" id="KW-0479">Metal-binding</keyword>
<feature type="domain" description="Calcineurin-like phosphoesterase" evidence="4">
    <location>
        <begin position="44"/>
        <end position="206"/>
    </location>
</feature>